<proteinExistence type="predicted"/>
<dbReference type="EMBL" id="LR743511">
    <property type="protein sequence ID" value="CAA2145158.1"/>
    <property type="molecule type" value="Genomic_DNA"/>
</dbReference>
<accession>A0A679KAN1</accession>
<gene>
    <name evidence="1" type="ORF">MBLL_04280</name>
</gene>
<sequence>MKLLHRVRNQLVGERIALINQLRAILLEIGQVVLQGRAKLAACLNDLLDTDCDLGITPRMRILVAAV</sequence>
<organism evidence="1">
    <name type="scientific">Methylobacterium bullatum</name>
    <dbReference type="NCBI Taxonomy" id="570505"/>
    <lineage>
        <taxon>Bacteria</taxon>
        <taxon>Pseudomonadati</taxon>
        <taxon>Pseudomonadota</taxon>
        <taxon>Alphaproteobacteria</taxon>
        <taxon>Hyphomicrobiales</taxon>
        <taxon>Methylobacteriaceae</taxon>
        <taxon>Methylobacterium</taxon>
    </lineage>
</organism>
<name>A0A679KAN1_9HYPH</name>
<evidence type="ECO:0000313" key="1">
    <source>
        <dbReference type="EMBL" id="CAA2145158.1"/>
    </source>
</evidence>
<protein>
    <submittedName>
        <fullName evidence="1">Uncharacterized protein</fullName>
    </submittedName>
</protein>
<dbReference type="AlphaFoldDB" id="A0A679KAN1"/>
<reference evidence="1" key="1">
    <citation type="submission" date="2019-12" db="EMBL/GenBank/DDBJ databases">
        <authorList>
            <person name="Cremers G."/>
        </authorList>
    </citation>
    <scope>NUCLEOTIDE SEQUENCE</scope>
    <source>
        <strain evidence="1">Mbul2</strain>
    </source>
</reference>